<dbReference type="GO" id="GO:0015179">
    <property type="term" value="F:L-amino acid transmembrane transporter activity"/>
    <property type="evidence" value="ECO:0007669"/>
    <property type="project" value="TreeGrafter"/>
</dbReference>
<protein>
    <recommendedName>
        <fullName evidence="9">Amino acid permease/ SLC12A domain-containing protein</fullName>
    </recommendedName>
</protein>
<accession>R7VKD3</accession>
<evidence type="ECO:0000313" key="6">
    <source>
        <dbReference type="EMBL" id="ELU17266.1"/>
    </source>
</evidence>
<evidence type="ECO:0000256" key="1">
    <source>
        <dbReference type="ARBA" id="ARBA00004141"/>
    </source>
</evidence>
<evidence type="ECO:0000256" key="3">
    <source>
        <dbReference type="ARBA" id="ARBA00022989"/>
    </source>
</evidence>
<dbReference type="Gene3D" id="1.20.1740.10">
    <property type="entry name" value="Amino acid/polyamine transporter I"/>
    <property type="match status" value="1"/>
</dbReference>
<feature type="transmembrane region" description="Helical" evidence="5">
    <location>
        <begin position="373"/>
        <end position="390"/>
    </location>
</feature>
<dbReference type="HOGENOM" id="CLU_007946_3_0_1"/>
<feature type="transmembrane region" description="Helical" evidence="5">
    <location>
        <begin position="236"/>
        <end position="254"/>
    </location>
</feature>
<feature type="transmembrane region" description="Helical" evidence="5">
    <location>
        <begin position="91"/>
        <end position="111"/>
    </location>
</feature>
<dbReference type="AlphaFoldDB" id="R7VKD3"/>
<dbReference type="GO" id="GO:0016020">
    <property type="term" value="C:membrane"/>
    <property type="evidence" value="ECO:0007669"/>
    <property type="project" value="UniProtKB-SubCell"/>
</dbReference>
<evidence type="ECO:0000256" key="5">
    <source>
        <dbReference type="SAM" id="Phobius"/>
    </source>
</evidence>
<keyword evidence="2 5" id="KW-0812">Transmembrane</keyword>
<evidence type="ECO:0000256" key="2">
    <source>
        <dbReference type="ARBA" id="ARBA00022692"/>
    </source>
</evidence>
<proteinExistence type="predicted"/>
<dbReference type="Proteomes" id="UP000014760">
    <property type="component" value="Unassembled WGS sequence"/>
</dbReference>
<name>R7VKD3_CAPTE</name>
<keyword evidence="8" id="KW-1185">Reference proteome</keyword>
<evidence type="ECO:0008006" key="9">
    <source>
        <dbReference type="Google" id="ProtNLM"/>
    </source>
</evidence>
<evidence type="ECO:0000313" key="8">
    <source>
        <dbReference type="Proteomes" id="UP000014760"/>
    </source>
</evidence>
<dbReference type="OrthoDB" id="5982228at2759"/>
<dbReference type="EnsemblMetazoa" id="CapteT192844">
    <property type="protein sequence ID" value="CapteP192844"/>
    <property type="gene ID" value="CapteG192844"/>
</dbReference>
<feature type="transmembrane region" description="Helical" evidence="5">
    <location>
        <begin position="322"/>
        <end position="343"/>
    </location>
</feature>
<feature type="transmembrane region" description="Helical" evidence="5">
    <location>
        <begin position="457"/>
        <end position="474"/>
    </location>
</feature>
<keyword evidence="4 5" id="KW-0472">Membrane</keyword>
<dbReference type="EMBL" id="AMQN01016965">
    <property type="status" value="NOT_ANNOTATED_CDS"/>
    <property type="molecule type" value="Genomic_DNA"/>
</dbReference>
<feature type="transmembrane region" description="Helical" evidence="5">
    <location>
        <begin position="396"/>
        <end position="417"/>
    </location>
</feature>
<dbReference type="EMBL" id="KB292596">
    <property type="protein sequence ID" value="ELU17266.1"/>
    <property type="molecule type" value="Genomic_DNA"/>
</dbReference>
<organism evidence="6">
    <name type="scientific">Capitella teleta</name>
    <name type="common">Polychaete worm</name>
    <dbReference type="NCBI Taxonomy" id="283909"/>
    <lineage>
        <taxon>Eukaryota</taxon>
        <taxon>Metazoa</taxon>
        <taxon>Spiralia</taxon>
        <taxon>Lophotrochozoa</taxon>
        <taxon>Annelida</taxon>
        <taxon>Polychaeta</taxon>
        <taxon>Sedentaria</taxon>
        <taxon>Scolecida</taxon>
        <taxon>Capitellidae</taxon>
        <taxon>Capitella</taxon>
    </lineage>
</organism>
<dbReference type="InterPro" id="IPR002293">
    <property type="entry name" value="AA/rel_permease1"/>
</dbReference>
<dbReference type="PANTHER" id="PTHR11785">
    <property type="entry name" value="AMINO ACID TRANSPORTER"/>
    <property type="match status" value="1"/>
</dbReference>
<dbReference type="PIRSF" id="PIRSF006060">
    <property type="entry name" value="AA_transporter"/>
    <property type="match status" value="1"/>
</dbReference>
<dbReference type="PANTHER" id="PTHR11785:SF528">
    <property type="entry name" value="AMINO ACID TRANSPORTER PROTEIN JHI-21"/>
    <property type="match status" value="1"/>
</dbReference>
<feature type="transmembrane region" description="Helical" evidence="5">
    <location>
        <begin position="173"/>
        <end position="191"/>
    </location>
</feature>
<dbReference type="OMA" id="IYPTCEA"/>
<reference evidence="6 8" key="2">
    <citation type="journal article" date="2013" name="Nature">
        <title>Insights into bilaterian evolution from three spiralian genomes.</title>
        <authorList>
            <person name="Simakov O."/>
            <person name="Marletaz F."/>
            <person name="Cho S.J."/>
            <person name="Edsinger-Gonzales E."/>
            <person name="Havlak P."/>
            <person name="Hellsten U."/>
            <person name="Kuo D.H."/>
            <person name="Larsson T."/>
            <person name="Lv J."/>
            <person name="Arendt D."/>
            <person name="Savage R."/>
            <person name="Osoegawa K."/>
            <person name="de Jong P."/>
            <person name="Grimwood J."/>
            <person name="Chapman J.A."/>
            <person name="Shapiro H."/>
            <person name="Aerts A."/>
            <person name="Otillar R.P."/>
            <person name="Terry A.Y."/>
            <person name="Boore J.L."/>
            <person name="Grigoriev I.V."/>
            <person name="Lindberg D.R."/>
            <person name="Seaver E.C."/>
            <person name="Weisblat D.A."/>
            <person name="Putnam N.H."/>
            <person name="Rokhsar D.S."/>
        </authorList>
    </citation>
    <scope>NUCLEOTIDE SEQUENCE</scope>
    <source>
        <strain evidence="6 8">I ESC-2004</strain>
    </source>
</reference>
<dbReference type="InterPro" id="IPR050598">
    <property type="entry name" value="AminoAcid_Transporter"/>
</dbReference>
<dbReference type="STRING" id="283909.R7VKD3"/>
<dbReference type="Pfam" id="PF13520">
    <property type="entry name" value="AA_permease_2"/>
    <property type="match status" value="1"/>
</dbReference>
<sequence>MANEHTPLLKTKGSSASISEGFPAEDILAAHRDRRRRRSTTTCVEIEEIEFKRHITLANAIAIIVGGVAGSGIFIAPTGVTRNIGSVGGSLVMWIFCGLSNIVFALCYAELGTALPLSGGDYSYIQIILGPLPAFLCLWITVLVLGPAAGAVMGRTMALYLLDMFELSCQTNVLLLLAASITILNVVSVLWSTRVMSIFSFAKLAALAAIIGAGIYKIVTESPKSFRDPFEGTDLGIGSIVASFLPGFIAYAGWDCVNTLVEEMVNPARNLPLSVTISMALVTLVYVLTNMAYFSVMSVTEFVASDAVAMSFASKVFGSAKWVIPIVVAMSAAGSVNGLFLVYPRCAYAGAKDGEFPEVFSFVDMQRLTPSPAIYLLCACSVFFVSATFLDIQGLLAMLGVVFILKIILTLTSLMVLKWRHPDIPRTIKIHPIIVITCLIFLLAVLCIAVVHDPLVNGAGLGLFLLGIPIYFSSKICNKSDAINNAMDKITIFLQQCLLVIPT</sequence>
<feature type="transmembrane region" description="Helical" evidence="5">
    <location>
        <begin position="429"/>
        <end position="451"/>
    </location>
</feature>
<feature type="transmembrane region" description="Helical" evidence="5">
    <location>
        <begin position="132"/>
        <end position="153"/>
    </location>
</feature>
<reference evidence="7" key="3">
    <citation type="submission" date="2015-06" db="UniProtKB">
        <authorList>
            <consortium name="EnsemblMetazoa"/>
        </authorList>
    </citation>
    <scope>IDENTIFICATION</scope>
</reference>
<comment type="subcellular location">
    <subcellularLocation>
        <location evidence="1">Membrane</location>
        <topology evidence="1">Multi-pass membrane protein</topology>
    </subcellularLocation>
</comment>
<reference evidence="8" key="1">
    <citation type="submission" date="2012-12" db="EMBL/GenBank/DDBJ databases">
        <authorList>
            <person name="Hellsten U."/>
            <person name="Grimwood J."/>
            <person name="Chapman J.A."/>
            <person name="Shapiro H."/>
            <person name="Aerts A."/>
            <person name="Otillar R.P."/>
            <person name="Terry A.Y."/>
            <person name="Boore J.L."/>
            <person name="Simakov O."/>
            <person name="Marletaz F."/>
            <person name="Cho S.-J."/>
            <person name="Edsinger-Gonzales E."/>
            <person name="Havlak P."/>
            <person name="Kuo D.-H."/>
            <person name="Larsson T."/>
            <person name="Lv J."/>
            <person name="Arendt D."/>
            <person name="Savage R."/>
            <person name="Osoegawa K."/>
            <person name="de Jong P."/>
            <person name="Lindberg D.R."/>
            <person name="Seaver E.C."/>
            <person name="Weisblat D.A."/>
            <person name="Putnam N.H."/>
            <person name="Grigoriev I.V."/>
            <person name="Rokhsar D.S."/>
        </authorList>
    </citation>
    <scope>NUCLEOTIDE SEQUENCE</scope>
    <source>
        <strain evidence="8">I ESC-2004</strain>
    </source>
</reference>
<gene>
    <name evidence="6" type="ORF">CAPTEDRAFT_192844</name>
</gene>
<feature type="transmembrane region" description="Helical" evidence="5">
    <location>
        <begin position="57"/>
        <end position="79"/>
    </location>
</feature>
<keyword evidence="3 5" id="KW-1133">Transmembrane helix</keyword>
<feature type="transmembrane region" description="Helical" evidence="5">
    <location>
        <begin position="198"/>
        <end position="216"/>
    </location>
</feature>
<evidence type="ECO:0000256" key="4">
    <source>
        <dbReference type="ARBA" id="ARBA00023136"/>
    </source>
</evidence>
<feature type="transmembrane region" description="Helical" evidence="5">
    <location>
        <begin position="275"/>
        <end position="296"/>
    </location>
</feature>
<evidence type="ECO:0000313" key="7">
    <source>
        <dbReference type="EnsemblMetazoa" id="CapteP192844"/>
    </source>
</evidence>